<dbReference type="Proteomes" id="UP000442109">
    <property type="component" value="Unassembled WGS sequence"/>
</dbReference>
<comment type="caution">
    <text evidence="1">The sequence shown here is derived from an EMBL/GenBank/DDBJ whole genome shotgun (WGS) entry which is preliminary data.</text>
</comment>
<dbReference type="PANTHER" id="PTHR41786:SF1">
    <property type="entry name" value="6-HYDROXYMETHYLPTERIN DIPHOSPHOKINASE MPTE-LIKE DOMAIN-CONTAINING PROTEIN"/>
    <property type="match status" value="1"/>
</dbReference>
<dbReference type="AlphaFoldDB" id="A0A844M487"/>
<feature type="non-terminal residue" evidence="1">
    <location>
        <position position="1"/>
    </location>
</feature>
<proteinExistence type="predicted"/>
<feature type="non-terminal residue" evidence="1">
    <location>
        <position position="83"/>
    </location>
</feature>
<accession>A0A844M487</accession>
<evidence type="ECO:0000313" key="2">
    <source>
        <dbReference type="Proteomes" id="UP000442109"/>
    </source>
</evidence>
<organism evidence="1 2">
    <name type="scientific">Psychrobacter sanguinis</name>
    <dbReference type="NCBI Taxonomy" id="861445"/>
    <lineage>
        <taxon>Bacteria</taxon>
        <taxon>Pseudomonadati</taxon>
        <taxon>Pseudomonadota</taxon>
        <taxon>Gammaproteobacteria</taxon>
        <taxon>Moraxellales</taxon>
        <taxon>Moraxellaceae</taxon>
        <taxon>Psychrobacter</taxon>
    </lineage>
</organism>
<protein>
    <submittedName>
        <fullName evidence="1">DUF115 domain-containing protein</fullName>
    </submittedName>
</protein>
<dbReference type="PANTHER" id="PTHR41786">
    <property type="entry name" value="MOTILITY ACCESSORY FACTOR MAF"/>
    <property type="match status" value="1"/>
</dbReference>
<reference evidence="1 2" key="1">
    <citation type="journal article" date="2019" name="PLoS ONE">
        <title>Pup mortality in New Zealand sea lions (Phocarctos hookeri) at Enderby Island, Auckland Islands, 2013-18.</title>
        <authorList>
            <person name="Michael S.A."/>
            <person name="Hayman D.T.S."/>
            <person name="Gray R."/>
            <person name="Zhang J."/>
            <person name="Rogers L."/>
            <person name="Roe W.D."/>
        </authorList>
    </citation>
    <scope>NUCLEOTIDE SEQUENCE [LARGE SCALE GENOMIC DNA]</scope>
    <source>
        <strain evidence="1 2">SM868</strain>
    </source>
</reference>
<evidence type="ECO:0000313" key="1">
    <source>
        <dbReference type="EMBL" id="MUG33575.1"/>
    </source>
</evidence>
<dbReference type="EMBL" id="WFKQ01000172">
    <property type="protein sequence ID" value="MUG33575.1"/>
    <property type="molecule type" value="Genomic_DNA"/>
</dbReference>
<sequence>HSAYELAILLKCENIILIGQDLAYSKEGKSHTDDYINLALHEKDFERNKGHFTTIAYGGEGEVESSEVWTLFRKIFENYAINN</sequence>
<name>A0A844M487_9GAMM</name>
<keyword evidence="2" id="KW-1185">Reference proteome</keyword>
<gene>
    <name evidence="1" type="ORF">GB996_12415</name>
</gene>